<dbReference type="STRING" id="549386.SAMN02927923_03342"/>
<dbReference type="GO" id="GO:0030288">
    <property type="term" value="C:outer membrane-bounded periplasmic space"/>
    <property type="evidence" value="ECO:0007669"/>
    <property type="project" value="TreeGrafter"/>
</dbReference>
<dbReference type="CDD" id="cd13589">
    <property type="entry name" value="PBP2_polyamine_RpCGA009"/>
    <property type="match status" value="1"/>
</dbReference>
<dbReference type="Gene3D" id="3.40.190.10">
    <property type="entry name" value="Periplasmic binding protein-like II"/>
    <property type="match status" value="2"/>
</dbReference>
<proteinExistence type="predicted"/>
<sequence>MYVAGYGGSFEKAMRETLLPPFEKANNVKVEYVAGQSTATLAKLQAQRGKQEIDVAIVDDGPMYQAVQFGFCAPIEKAAVLDDVYPIAKLDEKAIAFGIGATGPVYNEKIFAEKGWPAPTSWSDLGNPAFKGQVSLLGAASTTGLHGLILVARANGGGEKDIEPGFVAYRDKIRPNMLTFAPSAPKIEELLQNGEIAMTVVARSRAVALQKAGLPIKIVEPKEGNVALMVTMCPVVDSDVPDLSQKFVQYMLSPDVQKILAGNGYGPVNKTTKLTTAEAEGVPFGEEAVSKLVKIDWPTVNQSRAAWTQRWNREIER</sequence>
<evidence type="ECO:0000256" key="1">
    <source>
        <dbReference type="ARBA" id="ARBA00022729"/>
    </source>
</evidence>
<evidence type="ECO:0000313" key="4">
    <source>
        <dbReference type="Proteomes" id="UP000199569"/>
    </source>
</evidence>
<dbReference type="GO" id="GO:0030976">
    <property type="term" value="F:thiamine pyrophosphate binding"/>
    <property type="evidence" value="ECO:0007669"/>
    <property type="project" value="TreeGrafter"/>
</dbReference>
<evidence type="ECO:0000313" key="3">
    <source>
        <dbReference type="EMBL" id="SCZ00301.1"/>
    </source>
</evidence>
<organism evidence="3 4">
    <name type="scientific">Microvirga guangxiensis</name>
    <dbReference type="NCBI Taxonomy" id="549386"/>
    <lineage>
        <taxon>Bacteria</taxon>
        <taxon>Pseudomonadati</taxon>
        <taxon>Pseudomonadota</taxon>
        <taxon>Alphaproteobacteria</taxon>
        <taxon>Hyphomicrobiales</taxon>
        <taxon>Methylobacteriaceae</taxon>
        <taxon>Microvirga</taxon>
    </lineage>
</organism>
<dbReference type="Proteomes" id="UP000199569">
    <property type="component" value="Unassembled WGS sequence"/>
</dbReference>
<dbReference type="RefSeq" id="WP_210183632.1">
    <property type="nucleotide sequence ID" value="NZ_FMVJ01000010.1"/>
</dbReference>
<keyword evidence="4" id="KW-1185">Reference proteome</keyword>
<name>A0A1G5KJ84_9HYPH</name>
<evidence type="ECO:0000256" key="2">
    <source>
        <dbReference type="ARBA" id="ARBA00022764"/>
    </source>
</evidence>
<dbReference type="EMBL" id="FMVJ01000010">
    <property type="protein sequence ID" value="SCZ00301.1"/>
    <property type="molecule type" value="Genomic_DNA"/>
</dbReference>
<gene>
    <name evidence="3" type="ORF">SAMN02927923_03342</name>
</gene>
<keyword evidence="2" id="KW-0574">Periplasm</keyword>
<keyword evidence="1" id="KW-0732">Signal</keyword>
<dbReference type="GO" id="GO:0030975">
    <property type="term" value="F:thiamine binding"/>
    <property type="evidence" value="ECO:0007669"/>
    <property type="project" value="TreeGrafter"/>
</dbReference>
<dbReference type="Pfam" id="PF13416">
    <property type="entry name" value="SBP_bac_8"/>
    <property type="match status" value="1"/>
</dbReference>
<dbReference type="PANTHER" id="PTHR30006">
    <property type="entry name" value="THIAMINE-BINDING PERIPLASMIC PROTEIN-RELATED"/>
    <property type="match status" value="1"/>
</dbReference>
<dbReference type="GO" id="GO:0015888">
    <property type="term" value="P:thiamine transport"/>
    <property type="evidence" value="ECO:0007669"/>
    <property type="project" value="TreeGrafter"/>
</dbReference>
<accession>A0A1G5KJ84</accession>
<protein>
    <submittedName>
        <fullName evidence="3">Putative spermidine/putrescine transport system substrate-binding protein</fullName>
    </submittedName>
</protein>
<dbReference type="SUPFAM" id="SSF53850">
    <property type="entry name" value="Periplasmic binding protein-like II"/>
    <property type="match status" value="1"/>
</dbReference>
<dbReference type="AlphaFoldDB" id="A0A1G5KJ84"/>
<dbReference type="InterPro" id="IPR006059">
    <property type="entry name" value="SBP"/>
</dbReference>
<reference evidence="3 4" key="1">
    <citation type="submission" date="2016-10" db="EMBL/GenBank/DDBJ databases">
        <authorList>
            <person name="de Groot N.N."/>
        </authorList>
    </citation>
    <scope>NUCLEOTIDE SEQUENCE [LARGE SCALE GENOMIC DNA]</scope>
    <source>
        <strain evidence="3 4">CGMCC 1.7666</strain>
    </source>
</reference>
<dbReference type="PANTHER" id="PTHR30006:SF2">
    <property type="entry name" value="ABC TRANSPORTER SUBSTRATE-BINDING PROTEIN"/>
    <property type="match status" value="1"/>
</dbReference>